<dbReference type="Pfam" id="PF00057">
    <property type="entry name" value="Ldl_recept_a"/>
    <property type="match status" value="1"/>
</dbReference>
<feature type="domain" description="C-type lectin" evidence="4">
    <location>
        <begin position="159"/>
        <end position="310"/>
    </location>
</feature>
<feature type="chain" id="PRO_5043687834" description="C-type lectin domain-containing protein" evidence="3">
    <location>
        <begin position="17"/>
        <end position="323"/>
    </location>
</feature>
<evidence type="ECO:0000256" key="2">
    <source>
        <dbReference type="PROSITE-ProRule" id="PRU00124"/>
    </source>
</evidence>
<dbReference type="InterPro" id="IPR002172">
    <property type="entry name" value="LDrepeatLR_classA_rpt"/>
</dbReference>
<proteinExistence type="predicted"/>
<dbReference type="Pfam" id="PF00059">
    <property type="entry name" value="Lectin_C"/>
    <property type="match status" value="1"/>
</dbReference>
<dbReference type="Proteomes" id="UP001445076">
    <property type="component" value="Unassembled WGS sequence"/>
</dbReference>
<dbReference type="SMART" id="SM00192">
    <property type="entry name" value="LDLa"/>
    <property type="match status" value="1"/>
</dbReference>
<gene>
    <name evidence="5" type="ORF">OTU49_007609</name>
</gene>
<keyword evidence="3" id="KW-0732">Signal</keyword>
<dbReference type="InterPro" id="IPR016186">
    <property type="entry name" value="C-type_lectin-like/link_sf"/>
</dbReference>
<dbReference type="InterPro" id="IPR001304">
    <property type="entry name" value="C-type_lectin-like"/>
</dbReference>
<dbReference type="SMART" id="SM00034">
    <property type="entry name" value="CLECT"/>
    <property type="match status" value="1"/>
</dbReference>
<name>A0AAW0WVC4_CHEQU</name>
<keyword evidence="1" id="KW-1015">Disulfide bond</keyword>
<evidence type="ECO:0000313" key="6">
    <source>
        <dbReference type="Proteomes" id="UP001445076"/>
    </source>
</evidence>
<feature type="signal peptide" evidence="3">
    <location>
        <begin position="1"/>
        <end position="16"/>
    </location>
</feature>
<reference evidence="5 6" key="1">
    <citation type="journal article" date="2024" name="BMC Genomics">
        <title>Genome assembly of redclaw crayfish (Cherax quadricarinatus) provides insights into its immune adaptation and hypoxia tolerance.</title>
        <authorList>
            <person name="Liu Z."/>
            <person name="Zheng J."/>
            <person name="Li H."/>
            <person name="Fang K."/>
            <person name="Wang S."/>
            <person name="He J."/>
            <person name="Zhou D."/>
            <person name="Weng S."/>
            <person name="Chi M."/>
            <person name="Gu Z."/>
            <person name="He J."/>
            <person name="Li F."/>
            <person name="Wang M."/>
        </authorList>
    </citation>
    <scope>NUCLEOTIDE SEQUENCE [LARGE SCALE GENOMIC DNA]</scope>
    <source>
        <strain evidence="5">ZL_2023a</strain>
    </source>
</reference>
<comment type="caution">
    <text evidence="2">Lacks conserved residue(s) required for the propagation of feature annotation.</text>
</comment>
<dbReference type="CDD" id="cd00037">
    <property type="entry name" value="CLECT"/>
    <property type="match status" value="1"/>
</dbReference>
<dbReference type="InterPro" id="IPR023415">
    <property type="entry name" value="LDLR_class-A_CS"/>
</dbReference>
<keyword evidence="6" id="KW-1185">Reference proteome</keyword>
<dbReference type="PROSITE" id="PS01209">
    <property type="entry name" value="LDLRA_1"/>
    <property type="match status" value="1"/>
</dbReference>
<dbReference type="SUPFAM" id="SSF56436">
    <property type="entry name" value="C-type lectin-like"/>
    <property type="match status" value="1"/>
</dbReference>
<dbReference type="InterPro" id="IPR016187">
    <property type="entry name" value="CTDL_fold"/>
</dbReference>
<dbReference type="InterPro" id="IPR036055">
    <property type="entry name" value="LDL_receptor-like_sf"/>
</dbReference>
<sequence>MVQLLLLCCCCCCVSGAVPCTGTDEILCAHHDKCIKLRFVCDKDRDCSDHSDEDQDLCAAWRNDCLRGEVRCRRGEVTTCISVPDYCTSHDPPCEGDLDLRLCQMLHDKKLQPLNSVVLKDFGRKQTNLEMSEEQEEQFQQVMNLTIQHPECPLLYTLVGTHCLSLFFPGTVGWGEARAFCRLLDGDLVTLEDLTSYYDLLRHLRRAGMTTDFWVGGRYLSTSDGWTWLGNTPMDLGSPYWALRHGTTCQSRNVSFLETGEPRPANPGTCYHYQQAPHQDPSGWCAALTYQHYYYITDEDCLLKKSPLCIYTNAQDLSEHLLP</sequence>
<dbReference type="AlphaFoldDB" id="A0AAW0WVC4"/>
<accession>A0AAW0WVC4</accession>
<evidence type="ECO:0000313" key="5">
    <source>
        <dbReference type="EMBL" id="KAK8731440.1"/>
    </source>
</evidence>
<dbReference type="EMBL" id="JARKIK010000061">
    <property type="protein sequence ID" value="KAK8731440.1"/>
    <property type="molecule type" value="Genomic_DNA"/>
</dbReference>
<evidence type="ECO:0000256" key="3">
    <source>
        <dbReference type="SAM" id="SignalP"/>
    </source>
</evidence>
<dbReference type="Gene3D" id="4.10.400.10">
    <property type="entry name" value="Low-density Lipoprotein Receptor"/>
    <property type="match status" value="1"/>
</dbReference>
<dbReference type="PROSITE" id="PS50041">
    <property type="entry name" value="C_TYPE_LECTIN_2"/>
    <property type="match status" value="1"/>
</dbReference>
<dbReference type="PROSITE" id="PS50068">
    <property type="entry name" value="LDLRA_2"/>
    <property type="match status" value="1"/>
</dbReference>
<dbReference type="CDD" id="cd00112">
    <property type="entry name" value="LDLa"/>
    <property type="match status" value="1"/>
</dbReference>
<comment type="caution">
    <text evidence="5">The sequence shown here is derived from an EMBL/GenBank/DDBJ whole genome shotgun (WGS) entry which is preliminary data.</text>
</comment>
<organism evidence="5 6">
    <name type="scientific">Cherax quadricarinatus</name>
    <name type="common">Australian red claw crayfish</name>
    <dbReference type="NCBI Taxonomy" id="27406"/>
    <lineage>
        <taxon>Eukaryota</taxon>
        <taxon>Metazoa</taxon>
        <taxon>Ecdysozoa</taxon>
        <taxon>Arthropoda</taxon>
        <taxon>Crustacea</taxon>
        <taxon>Multicrustacea</taxon>
        <taxon>Malacostraca</taxon>
        <taxon>Eumalacostraca</taxon>
        <taxon>Eucarida</taxon>
        <taxon>Decapoda</taxon>
        <taxon>Pleocyemata</taxon>
        <taxon>Astacidea</taxon>
        <taxon>Parastacoidea</taxon>
        <taxon>Parastacidae</taxon>
        <taxon>Cherax</taxon>
    </lineage>
</organism>
<protein>
    <recommendedName>
        <fullName evidence="4">C-type lectin domain-containing protein</fullName>
    </recommendedName>
</protein>
<dbReference type="Gene3D" id="3.10.100.10">
    <property type="entry name" value="Mannose-Binding Protein A, subunit A"/>
    <property type="match status" value="1"/>
</dbReference>
<evidence type="ECO:0000259" key="4">
    <source>
        <dbReference type="PROSITE" id="PS50041"/>
    </source>
</evidence>
<evidence type="ECO:0000256" key="1">
    <source>
        <dbReference type="ARBA" id="ARBA00023157"/>
    </source>
</evidence>